<comment type="caution">
    <text evidence="1">The sequence shown here is derived from an EMBL/GenBank/DDBJ whole genome shotgun (WGS) entry which is preliminary data.</text>
</comment>
<sequence>MSCLSRLVTVPACDHCPRRRCSKSIKPKPGLNPWELNHLIALICLQNVLVPKIEIDKFDGKSDFVMWQRKTKTVLVQNKIVPTIYSPEEYLESWKGEILSEKLGSDEEVEHLKAQAQALRDYQLAKDRVRRVLKEHPRIGRYLKKGQYSGLIRTNNPVYMAAILEYLAAQELRQLLAGTTIAHGGLPAEELVVRKRNISPGPQKSDYISWWEELAILEERLIFSRCQNWPSFLYGCCYRVPCSRDNKKRIIPRHVLLAVRSGGKLHKPLAGVTISHGRVFLKT</sequence>
<evidence type="ECO:0000313" key="2">
    <source>
        <dbReference type="Proteomes" id="UP001060085"/>
    </source>
</evidence>
<gene>
    <name evidence="1" type="ORF">M9H77_29759</name>
</gene>
<keyword evidence="2" id="KW-1185">Reference proteome</keyword>
<proteinExistence type="predicted"/>
<reference evidence="2" key="1">
    <citation type="journal article" date="2023" name="Nat. Plants">
        <title>Single-cell RNA sequencing provides a high-resolution roadmap for understanding the multicellular compartmentation of specialized metabolism.</title>
        <authorList>
            <person name="Sun S."/>
            <person name="Shen X."/>
            <person name="Li Y."/>
            <person name="Li Y."/>
            <person name="Wang S."/>
            <person name="Li R."/>
            <person name="Zhang H."/>
            <person name="Shen G."/>
            <person name="Guo B."/>
            <person name="Wei J."/>
            <person name="Xu J."/>
            <person name="St-Pierre B."/>
            <person name="Chen S."/>
            <person name="Sun C."/>
        </authorList>
    </citation>
    <scope>NUCLEOTIDE SEQUENCE [LARGE SCALE GENOMIC DNA]</scope>
</reference>
<protein>
    <submittedName>
        <fullName evidence="1">Uncharacterized protein</fullName>
    </submittedName>
</protein>
<accession>A0ACB9ZVB6</accession>
<organism evidence="1 2">
    <name type="scientific">Catharanthus roseus</name>
    <name type="common">Madagascar periwinkle</name>
    <name type="synonym">Vinca rosea</name>
    <dbReference type="NCBI Taxonomy" id="4058"/>
    <lineage>
        <taxon>Eukaryota</taxon>
        <taxon>Viridiplantae</taxon>
        <taxon>Streptophyta</taxon>
        <taxon>Embryophyta</taxon>
        <taxon>Tracheophyta</taxon>
        <taxon>Spermatophyta</taxon>
        <taxon>Magnoliopsida</taxon>
        <taxon>eudicotyledons</taxon>
        <taxon>Gunneridae</taxon>
        <taxon>Pentapetalae</taxon>
        <taxon>asterids</taxon>
        <taxon>lamiids</taxon>
        <taxon>Gentianales</taxon>
        <taxon>Apocynaceae</taxon>
        <taxon>Rauvolfioideae</taxon>
        <taxon>Vinceae</taxon>
        <taxon>Catharanthinae</taxon>
        <taxon>Catharanthus</taxon>
    </lineage>
</organism>
<evidence type="ECO:0000313" key="1">
    <source>
        <dbReference type="EMBL" id="KAI5652572.1"/>
    </source>
</evidence>
<dbReference type="EMBL" id="CM044707">
    <property type="protein sequence ID" value="KAI5652572.1"/>
    <property type="molecule type" value="Genomic_DNA"/>
</dbReference>
<dbReference type="Proteomes" id="UP001060085">
    <property type="component" value="Linkage Group LG07"/>
</dbReference>
<name>A0ACB9ZVB6_CATRO</name>